<comment type="caution">
    <text evidence="3">The sequence shown here is derived from an EMBL/GenBank/DDBJ whole genome shotgun (WGS) entry which is preliminary data.</text>
</comment>
<evidence type="ECO:0000256" key="2">
    <source>
        <dbReference type="SAM" id="Phobius"/>
    </source>
</evidence>
<feature type="transmembrane region" description="Helical" evidence="2">
    <location>
        <begin position="73"/>
        <end position="96"/>
    </location>
</feature>
<organism evidence="3 4">
    <name type="scientific">Marinitenerispora sediminis</name>
    <dbReference type="NCBI Taxonomy" id="1931232"/>
    <lineage>
        <taxon>Bacteria</taxon>
        <taxon>Bacillati</taxon>
        <taxon>Actinomycetota</taxon>
        <taxon>Actinomycetes</taxon>
        <taxon>Streptosporangiales</taxon>
        <taxon>Nocardiopsidaceae</taxon>
        <taxon>Marinitenerispora</taxon>
    </lineage>
</organism>
<keyword evidence="2" id="KW-0472">Membrane</keyword>
<gene>
    <name evidence="3" type="ORF">DEF24_27170</name>
</gene>
<keyword evidence="4" id="KW-1185">Reference proteome</keyword>
<feature type="non-terminal residue" evidence="3">
    <location>
        <position position="150"/>
    </location>
</feature>
<name>A0A368SXR8_9ACTN</name>
<proteinExistence type="predicted"/>
<dbReference type="EMBL" id="QEIN01000520">
    <property type="protein sequence ID" value="RCV47409.1"/>
    <property type="molecule type" value="Genomic_DNA"/>
</dbReference>
<dbReference type="AlphaFoldDB" id="A0A368SXR8"/>
<evidence type="ECO:0000313" key="3">
    <source>
        <dbReference type="EMBL" id="RCV47409.1"/>
    </source>
</evidence>
<keyword evidence="2" id="KW-1133">Transmembrane helix</keyword>
<accession>A0A368SXR8</accession>
<reference evidence="3 4" key="1">
    <citation type="submission" date="2018-04" db="EMBL/GenBank/DDBJ databases">
        <title>Novel actinobacteria from marine sediment.</title>
        <authorList>
            <person name="Ng Z.Y."/>
            <person name="Tan G.Y.A."/>
        </authorList>
    </citation>
    <scope>NUCLEOTIDE SEQUENCE [LARGE SCALE GENOMIC DNA]</scope>
    <source>
        <strain evidence="3 4">TPS81</strain>
    </source>
</reference>
<evidence type="ECO:0000256" key="1">
    <source>
        <dbReference type="SAM" id="MobiDB-lite"/>
    </source>
</evidence>
<dbReference type="Proteomes" id="UP000253318">
    <property type="component" value="Unassembled WGS sequence"/>
</dbReference>
<keyword evidence="2" id="KW-0812">Transmembrane</keyword>
<feature type="region of interest" description="Disordered" evidence="1">
    <location>
        <begin position="1"/>
        <end position="69"/>
    </location>
</feature>
<feature type="region of interest" description="Disordered" evidence="1">
    <location>
        <begin position="99"/>
        <end position="150"/>
    </location>
</feature>
<evidence type="ECO:0000313" key="4">
    <source>
        <dbReference type="Proteomes" id="UP000253318"/>
    </source>
</evidence>
<feature type="compositionally biased region" description="Low complexity" evidence="1">
    <location>
        <begin position="1"/>
        <end position="39"/>
    </location>
</feature>
<protein>
    <submittedName>
        <fullName evidence="3">Uncharacterized protein</fullName>
    </submittedName>
</protein>
<sequence length="150" mass="14453">MQSHPPAGASSSGDAAEQDTSPPSTDSTDASAAPSGPDAPSAPEPPVSRDVPRGAEIPPGPGRGTAGRRRRAALALAGGLLACGLGYGALVVGGSVRGAEERPDQLTSSTTERQPAPSPSPSASAEPSPAASPAPPDAEPARTGSATTTG</sequence>